<dbReference type="EMBL" id="JADGJW010001088">
    <property type="protein sequence ID" value="KAJ3206962.1"/>
    <property type="molecule type" value="Genomic_DNA"/>
</dbReference>
<reference evidence="1" key="1">
    <citation type="submission" date="2020-05" db="EMBL/GenBank/DDBJ databases">
        <title>Phylogenomic resolution of chytrid fungi.</title>
        <authorList>
            <person name="Stajich J.E."/>
            <person name="Amses K."/>
            <person name="Simmons R."/>
            <person name="Seto K."/>
            <person name="Myers J."/>
            <person name="Bonds A."/>
            <person name="Quandt C.A."/>
            <person name="Barry K."/>
            <person name="Liu P."/>
            <person name="Grigoriev I."/>
            <person name="Longcore J.E."/>
            <person name="James T.Y."/>
        </authorList>
    </citation>
    <scope>NUCLEOTIDE SEQUENCE</scope>
    <source>
        <strain evidence="1">JEL0476</strain>
    </source>
</reference>
<dbReference type="PANTHER" id="PTHR33504">
    <property type="entry name" value="NADH DEHYDROGENASE (UBIQUINONE) 1 BETA SUBCOMPLEX, 4"/>
    <property type="match status" value="1"/>
</dbReference>
<dbReference type="PANTHER" id="PTHR33504:SF2">
    <property type="entry name" value="PROTEIN MFI"/>
    <property type="match status" value="1"/>
</dbReference>
<evidence type="ECO:0000313" key="2">
    <source>
        <dbReference type="Proteomes" id="UP001211065"/>
    </source>
</evidence>
<keyword evidence="2" id="KW-1185">Reference proteome</keyword>
<accession>A0AAD5TV63</accession>
<dbReference type="Pfam" id="PF00612">
    <property type="entry name" value="IQ"/>
    <property type="match status" value="2"/>
</dbReference>
<protein>
    <recommendedName>
        <fullName evidence="3">IQ calmodulin-binding motif family protein</fullName>
    </recommendedName>
</protein>
<comment type="caution">
    <text evidence="1">The sequence shown here is derived from an EMBL/GenBank/DDBJ whole genome shotgun (WGS) entry which is preliminary data.</text>
</comment>
<dbReference type="InterPro" id="IPR000048">
    <property type="entry name" value="IQ_motif_EF-hand-BS"/>
</dbReference>
<evidence type="ECO:0000313" key="1">
    <source>
        <dbReference type="EMBL" id="KAJ3206962.1"/>
    </source>
</evidence>
<dbReference type="PROSITE" id="PS50096">
    <property type="entry name" value="IQ"/>
    <property type="match status" value="1"/>
</dbReference>
<sequence>MSKIEPKKNDTIQLLGFNPLELIEEIEFPNDRYEETIRRSKSARIRAIRRLPFKEVGVYSVVNVDHPTIIAPKPITAPRFKSDPIVDSNKTDELNRHELEELESKVKYQLSRMAAIITIQAFWKTILTRRKYLEVVCFGMTRKSIATTSHTMPGFDNLSDALSVQEKLLKKYHFYCQIYDRMNRLPPTYSFFCATLIQSYFRMWRLHQAYRNYRDAVALREAGLMLDELKRIGGNELVEKDEAEVAVRKVQKLWKSYYYRKIYKFFRDLIKFRQSGDPKKMLKFINPTESNLIDNATGLHIKFRLGGYTFPPTIFYKIFVHNSLIDMNAFSPRDYTQECNKLRNPRVKFNKVDIDGLNDESKSSHDGWYQRTENNGWRPVSEKIYQEELESFEFSKSAAFNQISFEKEEKKINFHRDKLIRKEDVEKKRKEKKLKWLKKLYEDGKEGMGTKVVMENLDLKTVNEDFKSFEKDKGNCKTLTKEELEDFGINFENEEEDFKLLSNWSKKLDFEQYFDDWKVLATSSFTTTIPNLPKNSTGIFKKVVENDFVLQDSILESFKKHEIINNYDKNYYEHKKKIKESLIF</sequence>
<name>A0AAD5TV63_9FUNG</name>
<dbReference type="AlphaFoldDB" id="A0AAD5TV63"/>
<evidence type="ECO:0008006" key="3">
    <source>
        <dbReference type="Google" id="ProtNLM"/>
    </source>
</evidence>
<dbReference type="Gene3D" id="1.20.5.190">
    <property type="match status" value="1"/>
</dbReference>
<dbReference type="Proteomes" id="UP001211065">
    <property type="component" value="Unassembled WGS sequence"/>
</dbReference>
<proteinExistence type="predicted"/>
<gene>
    <name evidence="1" type="ORF">HK099_000375</name>
</gene>
<organism evidence="1 2">
    <name type="scientific">Clydaea vesicula</name>
    <dbReference type="NCBI Taxonomy" id="447962"/>
    <lineage>
        <taxon>Eukaryota</taxon>
        <taxon>Fungi</taxon>
        <taxon>Fungi incertae sedis</taxon>
        <taxon>Chytridiomycota</taxon>
        <taxon>Chytridiomycota incertae sedis</taxon>
        <taxon>Chytridiomycetes</taxon>
        <taxon>Lobulomycetales</taxon>
        <taxon>Lobulomycetaceae</taxon>
        <taxon>Clydaea</taxon>
    </lineage>
</organism>